<evidence type="ECO:0000256" key="3">
    <source>
        <dbReference type="SAM" id="Phobius"/>
    </source>
</evidence>
<keyword evidence="3" id="KW-0472">Membrane</keyword>
<dbReference type="AlphaFoldDB" id="A0AAD6HQA0"/>
<reference evidence="4" key="2">
    <citation type="submission" date="2023-01" db="EMBL/GenBank/DDBJ databases">
        <authorList>
            <person name="Petersen C."/>
        </authorList>
    </citation>
    <scope>NUCLEOTIDE SEQUENCE</scope>
    <source>
        <strain evidence="4">IBT 17514</strain>
    </source>
</reference>
<keyword evidence="3" id="KW-0812">Transmembrane</keyword>
<proteinExistence type="predicted"/>
<evidence type="ECO:0000256" key="2">
    <source>
        <dbReference type="SAM" id="MobiDB-lite"/>
    </source>
</evidence>
<accession>A0AAD6HQA0</accession>
<evidence type="ECO:0000256" key="1">
    <source>
        <dbReference type="SAM" id="Coils"/>
    </source>
</evidence>
<name>A0AAD6HQA0_9EURO</name>
<keyword evidence="3" id="KW-1133">Transmembrane helix</keyword>
<keyword evidence="1" id="KW-0175">Coiled coil</keyword>
<sequence>MQVDHNRLPNVDDPFFQHVFKIFIITLETLFTTLAPIVLAILAFFAVIIFIIVFIVYLFTALAPKQTPSKSTPSSISDASSSDVDEKKRLEIEIEFLSELMKSRQERLEQLSKSE</sequence>
<protein>
    <submittedName>
        <fullName evidence="4">Uncharacterized protein</fullName>
    </submittedName>
</protein>
<dbReference type="Proteomes" id="UP001215712">
    <property type="component" value="Unassembled WGS sequence"/>
</dbReference>
<dbReference type="EMBL" id="JAQJAN010000005">
    <property type="protein sequence ID" value="KAJ5728506.1"/>
    <property type="molecule type" value="Genomic_DNA"/>
</dbReference>
<gene>
    <name evidence="4" type="ORF">N7493_004836</name>
</gene>
<keyword evidence="5" id="KW-1185">Reference proteome</keyword>
<evidence type="ECO:0000313" key="5">
    <source>
        <dbReference type="Proteomes" id="UP001215712"/>
    </source>
</evidence>
<feature type="region of interest" description="Disordered" evidence="2">
    <location>
        <begin position="65"/>
        <end position="85"/>
    </location>
</feature>
<feature type="transmembrane region" description="Helical" evidence="3">
    <location>
        <begin position="37"/>
        <end position="60"/>
    </location>
</feature>
<organism evidence="4 5">
    <name type="scientific">Penicillium malachiteum</name>
    <dbReference type="NCBI Taxonomy" id="1324776"/>
    <lineage>
        <taxon>Eukaryota</taxon>
        <taxon>Fungi</taxon>
        <taxon>Dikarya</taxon>
        <taxon>Ascomycota</taxon>
        <taxon>Pezizomycotina</taxon>
        <taxon>Eurotiomycetes</taxon>
        <taxon>Eurotiomycetidae</taxon>
        <taxon>Eurotiales</taxon>
        <taxon>Aspergillaceae</taxon>
        <taxon>Penicillium</taxon>
    </lineage>
</organism>
<evidence type="ECO:0000313" key="4">
    <source>
        <dbReference type="EMBL" id="KAJ5728506.1"/>
    </source>
</evidence>
<feature type="coiled-coil region" evidence="1">
    <location>
        <begin position="87"/>
        <end position="114"/>
    </location>
</feature>
<feature type="compositionally biased region" description="Low complexity" evidence="2">
    <location>
        <begin position="65"/>
        <end position="82"/>
    </location>
</feature>
<reference evidence="4" key="1">
    <citation type="journal article" date="2023" name="IMA Fungus">
        <title>Comparative genomic study of the Penicillium genus elucidates a diverse pangenome and 15 lateral gene transfer events.</title>
        <authorList>
            <person name="Petersen C."/>
            <person name="Sorensen T."/>
            <person name="Nielsen M.R."/>
            <person name="Sondergaard T.E."/>
            <person name="Sorensen J.L."/>
            <person name="Fitzpatrick D.A."/>
            <person name="Frisvad J.C."/>
            <person name="Nielsen K.L."/>
        </authorList>
    </citation>
    <scope>NUCLEOTIDE SEQUENCE</scope>
    <source>
        <strain evidence="4">IBT 17514</strain>
    </source>
</reference>
<comment type="caution">
    <text evidence="4">The sequence shown here is derived from an EMBL/GenBank/DDBJ whole genome shotgun (WGS) entry which is preliminary data.</text>
</comment>